<dbReference type="PANTHER" id="PTHR46082:SF11">
    <property type="entry name" value="AAA+ ATPASE DOMAIN-CONTAINING PROTEIN-RELATED"/>
    <property type="match status" value="1"/>
</dbReference>
<dbReference type="GO" id="GO:0003824">
    <property type="term" value="F:catalytic activity"/>
    <property type="evidence" value="ECO:0007669"/>
    <property type="project" value="InterPro"/>
</dbReference>
<reference evidence="2" key="1">
    <citation type="journal article" date="2019" name="Beilstein J. Org. Chem.">
        <title>Nanangenines: drimane sesquiterpenoids as the dominant metabolite cohort of a novel Australian fungus, Aspergillus nanangensis.</title>
        <authorList>
            <person name="Lacey H.J."/>
            <person name="Gilchrist C.L.M."/>
            <person name="Crombie A."/>
            <person name="Kalaitzis J.A."/>
            <person name="Vuong D."/>
            <person name="Rutledge P.J."/>
            <person name="Turner P."/>
            <person name="Pitt J.I."/>
            <person name="Lacey E."/>
            <person name="Chooi Y.H."/>
            <person name="Piggott A.M."/>
        </authorList>
    </citation>
    <scope>NUCLEOTIDE SEQUENCE</scope>
    <source>
        <strain evidence="2">MST-FP2251</strain>
    </source>
</reference>
<comment type="caution">
    <text evidence="2">The sequence shown here is derived from an EMBL/GenBank/DDBJ whole genome shotgun (WGS) entry which is preliminary data.</text>
</comment>
<evidence type="ECO:0000259" key="1">
    <source>
        <dbReference type="Pfam" id="PF01048"/>
    </source>
</evidence>
<name>A0AAD4CC58_ASPNN</name>
<dbReference type="GO" id="GO:0009116">
    <property type="term" value="P:nucleoside metabolic process"/>
    <property type="evidence" value="ECO:0007669"/>
    <property type="project" value="InterPro"/>
</dbReference>
<gene>
    <name evidence="2" type="ORF">FE257_002999</name>
</gene>
<proteinExistence type="predicted"/>
<protein>
    <recommendedName>
        <fullName evidence="1">Nucleoside phosphorylase domain-containing protein</fullName>
    </recommendedName>
</protein>
<sequence>MDLTPPGEGAEHRLPQVVRRPYFHTENLPTLQRELYTVAWICALPIEMAAAQAVLDERHRPLPTHTDDTNTYILGTIQGHNVVIACLPMDQYGIINAATVVTNLKRTFTAIRVGLIVGIGGGVPSKVDVRLGDVVVGTRVMQTDLGKIVAGEQLERISIHKIPHQLLGIAVSALRAKHELEPSQIPSILLRKLEGHGYSRPNLSDRLFLPTYHHEAAVTSCDDCDFSKLVPRITRKSNDPVIHYGAIASGSQLIKNSVFRDEVARQLNVICFEMEAAGIMILSRRRRIRHDQRL</sequence>
<dbReference type="AlphaFoldDB" id="A0AAD4CC58"/>
<evidence type="ECO:0000313" key="3">
    <source>
        <dbReference type="Proteomes" id="UP001194746"/>
    </source>
</evidence>
<dbReference type="PANTHER" id="PTHR46082">
    <property type="entry name" value="ATP/GTP-BINDING PROTEIN-RELATED"/>
    <property type="match status" value="1"/>
</dbReference>
<dbReference type="InterPro" id="IPR053137">
    <property type="entry name" value="NLR-like"/>
</dbReference>
<dbReference type="Proteomes" id="UP001194746">
    <property type="component" value="Unassembled WGS sequence"/>
</dbReference>
<evidence type="ECO:0000313" key="2">
    <source>
        <dbReference type="EMBL" id="KAF9883745.1"/>
    </source>
</evidence>
<dbReference type="Gene3D" id="3.40.50.1580">
    <property type="entry name" value="Nucleoside phosphorylase domain"/>
    <property type="match status" value="1"/>
</dbReference>
<reference evidence="2" key="2">
    <citation type="submission" date="2020-02" db="EMBL/GenBank/DDBJ databases">
        <authorList>
            <person name="Gilchrist C.L.M."/>
            <person name="Chooi Y.-H."/>
        </authorList>
    </citation>
    <scope>NUCLEOTIDE SEQUENCE</scope>
    <source>
        <strain evidence="2">MST-FP2251</strain>
    </source>
</reference>
<keyword evidence="3" id="KW-1185">Reference proteome</keyword>
<feature type="domain" description="Nucleoside phosphorylase" evidence="1">
    <location>
        <begin position="38"/>
        <end position="289"/>
    </location>
</feature>
<organism evidence="2 3">
    <name type="scientific">Aspergillus nanangensis</name>
    <dbReference type="NCBI Taxonomy" id="2582783"/>
    <lineage>
        <taxon>Eukaryota</taxon>
        <taxon>Fungi</taxon>
        <taxon>Dikarya</taxon>
        <taxon>Ascomycota</taxon>
        <taxon>Pezizomycotina</taxon>
        <taxon>Eurotiomycetes</taxon>
        <taxon>Eurotiomycetidae</taxon>
        <taxon>Eurotiales</taxon>
        <taxon>Aspergillaceae</taxon>
        <taxon>Aspergillus</taxon>
        <taxon>Aspergillus subgen. Circumdati</taxon>
    </lineage>
</organism>
<dbReference type="InterPro" id="IPR000845">
    <property type="entry name" value="Nucleoside_phosphorylase_d"/>
</dbReference>
<dbReference type="EMBL" id="VCAU01000150">
    <property type="protein sequence ID" value="KAF9883745.1"/>
    <property type="molecule type" value="Genomic_DNA"/>
</dbReference>
<dbReference type="SUPFAM" id="SSF53167">
    <property type="entry name" value="Purine and uridine phosphorylases"/>
    <property type="match status" value="1"/>
</dbReference>
<dbReference type="InterPro" id="IPR035994">
    <property type="entry name" value="Nucleoside_phosphorylase_sf"/>
</dbReference>
<dbReference type="Pfam" id="PF01048">
    <property type="entry name" value="PNP_UDP_1"/>
    <property type="match status" value="1"/>
</dbReference>
<accession>A0AAD4CC58</accession>